<evidence type="ECO:0000313" key="2">
    <source>
        <dbReference type="Proteomes" id="UP000076727"/>
    </source>
</evidence>
<organism evidence="1 2">
    <name type="scientific">Daedalea quercina L-15889</name>
    <dbReference type="NCBI Taxonomy" id="1314783"/>
    <lineage>
        <taxon>Eukaryota</taxon>
        <taxon>Fungi</taxon>
        <taxon>Dikarya</taxon>
        <taxon>Basidiomycota</taxon>
        <taxon>Agaricomycotina</taxon>
        <taxon>Agaricomycetes</taxon>
        <taxon>Polyporales</taxon>
        <taxon>Fomitopsis</taxon>
    </lineage>
</organism>
<dbReference type="EMBL" id="KV429033">
    <property type="protein sequence ID" value="KZT74506.1"/>
    <property type="molecule type" value="Genomic_DNA"/>
</dbReference>
<dbReference type="Proteomes" id="UP000076727">
    <property type="component" value="Unassembled WGS sequence"/>
</dbReference>
<keyword evidence="2" id="KW-1185">Reference proteome</keyword>
<proteinExistence type="predicted"/>
<sequence length="179" mass="19920">MLTYAHRIPSVDPTTWNLIERRRGRHTDNAQFNGNRYIRGVRSASVRSAAAQPIAKYVYKACRAYEPTYITALPSASALVLVVADRVGRTLSKAITVAVLVLTARTRGVLPSPLSTPLDTGALRSTSKMARCLSLPVCHILNTDTPYMRARAYTPHLYCESHESHHRTPHTRKTVTPRV</sequence>
<protein>
    <submittedName>
        <fullName evidence="1">Uncharacterized protein</fullName>
    </submittedName>
</protein>
<gene>
    <name evidence="1" type="ORF">DAEQUDRAFT_195896</name>
</gene>
<dbReference type="AlphaFoldDB" id="A0A165U7E6"/>
<accession>A0A165U7E6</accession>
<evidence type="ECO:0000313" key="1">
    <source>
        <dbReference type="EMBL" id="KZT74506.1"/>
    </source>
</evidence>
<reference evidence="1 2" key="1">
    <citation type="journal article" date="2016" name="Mol. Biol. Evol.">
        <title>Comparative Genomics of Early-Diverging Mushroom-Forming Fungi Provides Insights into the Origins of Lignocellulose Decay Capabilities.</title>
        <authorList>
            <person name="Nagy L.G."/>
            <person name="Riley R."/>
            <person name="Tritt A."/>
            <person name="Adam C."/>
            <person name="Daum C."/>
            <person name="Floudas D."/>
            <person name="Sun H."/>
            <person name="Yadav J.S."/>
            <person name="Pangilinan J."/>
            <person name="Larsson K.H."/>
            <person name="Matsuura K."/>
            <person name="Barry K."/>
            <person name="Labutti K."/>
            <person name="Kuo R."/>
            <person name="Ohm R.A."/>
            <person name="Bhattacharya S.S."/>
            <person name="Shirouzu T."/>
            <person name="Yoshinaga Y."/>
            <person name="Martin F.M."/>
            <person name="Grigoriev I.V."/>
            <person name="Hibbett D.S."/>
        </authorList>
    </citation>
    <scope>NUCLEOTIDE SEQUENCE [LARGE SCALE GENOMIC DNA]</scope>
    <source>
        <strain evidence="1 2">L-15889</strain>
    </source>
</reference>
<name>A0A165U7E6_9APHY</name>